<gene>
    <name evidence="1" type="ORF">GCM10010094_28110</name>
</gene>
<comment type="caution">
    <text evidence="1">The sequence shown here is derived from an EMBL/GenBank/DDBJ whole genome shotgun (WGS) entry which is preliminary data.</text>
</comment>
<name>A0A917QRT7_9ACTN</name>
<accession>A0A917QRT7</accession>
<organism evidence="1 2">
    <name type="scientific">Streptomyces flaveus</name>
    <dbReference type="NCBI Taxonomy" id="66370"/>
    <lineage>
        <taxon>Bacteria</taxon>
        <taxon>Bacillati</taxon>
        <taxon>Actinomycetota</taxon>
        <taxon>Actinomycetes</taxon>
        <taxon>Kitasatosporales</taxon>
        <taxon>Streptomycetaceae</taxon>
        <taxon>Streptomyces</taxon>
        <taxon>Streptomyces aurantiacus group</taxon>
    </lineage>
</organism>
<protein>
    <submittedName>
        <fullName evidence="1">Uncharacterized protein</fullName>
    </submittedName>
</protein>
<dbReference type="AlphaFoldDB" id="A0A917QRT7"/>
<evidence type="ECO:0000313" key="1">
    <source>
        <dbReference type="EMBL" id="GGK65448.1"/>
    </source>
</evidence>
<keyword evidence="2" id="KW-1185">Reference proteome</keyword>
<evidence type="ECO:0000313" key="2">
    <source>
        <dbReference type="Proteomes" id="UP000637788"/>
    </source>
</evidence>
<proteinExistence type="predicted"/>
<dbReference type="RefSeq" id="WP_189322164.1">
    <property type="nucleotide sequence ID" value="NZ_BMPQ01000005.1"/>
</dbReference>
<reference evidence="1" key="2">
    <citation type="submission" date="2020-09" db="EMBL/GenBank/DDBJ databases">
        <authorList>
            <person name="Sun Q."/>
            <person name="Ohkuma M."/>
        </authorList>
    </citation>
    <scope>NUCLEOTIDE SEQUENCE</scope>
    <source>
        <strain evidence="1">JCM 3035</strain>
    </source>
</reference>
<dbReference type="Proteomes" id="UP000637788">
    <property type="component" value="Unassembled WGS sequence"/>
</dbReference>
<dbReference type="EMBL" id="BMPQ01000005">
    <property type="protein sequence ID" value="GGK65448.1"/>
    <property type="molecule type" value="Genomic_DNA"/>
</dbReference>
<reference evidence="1" key="1">
    <citation type="journal article" date="2014" name="Int. J. Syst. Evol. Microbiol.">
        <title>Complete genome sequence of Corynebacterium casei LMG S-19264T (=DSM 44701T), isolated from a smear-ripened cheese.</title>
        <authorList>
            <consortium name="US DOE Joint Genome Institute (JGI-PGF)"/>
            <person name="Walter F."/>
            <person name="Albersmeier A."/>
            <person name="Kalinowski J."/>
            <person name="Ruckert C."/>
        </authorList>
    </citation>
    <scope>NUCLEOTIDE SEQUENCE</scope>
    <source>
        <strain evidence="1">JCM 3035</strain>
    </source>
</reference>
<sequence length="451" mass="48989">MTTVDDILAALPAPAAVPEGGEERPGLLPAEFYAARPVFAHIKQAAHSRGRPADVLFYSTLARLSGMISPNIAIVTGISGRGSMNVFAAAVGPSGSGKSTGQSGARELILPMDPEFRDGLPVGTGEGIAEMFMGTVDEPTGEIHQRGPYKGDPVTRKVRKQVRHNGYIYIDEGQTMATLAMRQGSTLAETLRRAAVGEALGQTNASEERTRYVAPGSYSLGLFVGFQPSTAVPLLNDASTGTPQRFFWCWALDPTIPDTPPEWPGPIAKHPGQIQTADPIDVLFPERIRKMLWAEKTARNRGELEVAELDGHAGLMKAKAAGLFALMEGRYEVTEDDWTLAETVWASSCAVRDSLVERARREVEAQRQATEDAKVSVEVRAHMAKNEADRTLERLVRLVVRHSSQPGGITFGYMRRALESKDRPHLPAAVDLAEERGLVIVEDNTISRKTD</sequence>